<dbReference type="Pfam" id="PF00665">
    <property type="entry name" value="rve"/>
    <property type="match status" value="1"/>
</dbReference>
<dbReference type="GO" id="GO:0015074">
    <property type="term" value="P:DNA integration"/>
    <property type="evidence" value="ECO:0007669"/>
    <property type="project" value="InterPro"/>
</dbReference>
<dbReference type="InterPro" id="IPR050951">
    <property type="entry name" value="Retrovirus_Pol_polyprotein"/>
</dbReference>
<accession>A0A6P7SSX8</accession>
<evidence type="ECO:0000313" key="3">
    <source>
        <dbReference type="RefSeq" id="XP_029641334.1"/>
    </source>
</evidence>
<dbReference type="Proteomes" id="UP000515154">
    <property type="component" value="Linkage group LG10"/>
</dbReference>
<evidence type="ECO:0000313" key="2">
    <source>
        <dbReference type="Proteomes" id="UP000515154"/>
    </source>
</evidence>
<dbReference type="GO" id="GO:0003676">
    <property type="term" value="F:nucleic acid binding"/>
    <property type="evidence" value="ECO:0007669"/>
    <property type="project" value="InterPro"/>
</dbReference>
<feature type="domain" description="Integrase catalytic" evidence="1">
    <location>
        <begin position="47"/>
        <end position="141"/>
    </location>
</feature>
<dbReference type="RefSeq" id="XP_029641334.1">
    <property type="nucleotide sequence ID" value="XM_029785474.1"/>
</dbReference>
<evidence type="ECO:0000259" key="1">
    <source>
        <dbReference type="PROSITE" id="PS50994"/>
    </source>
</evidence>
<dbReference type="PANTHER" id="PTHR37984:SF5">
    <property type="entry name" value="PROTEIN NYNRIN-LIKE"/>
    <property type="match status" value="1"/>
</dbReference>
<name>A0A6P7SSX8_9MOLL</name>
<keyword evidence="2" id="KW-1185">Reference proteome</keyword>
<dbReference type="PROSITE" id="PS50994">
    <property type="entry name" value="INTEGRASE"/>
    <property type="match status" value="1"/>
</dbReference>
<protein>
    <submittedName>
        <fullName evidence="3">Uncharacterized protein K02A2.6-like</fullName>
    </submittedName>
</protein>
<dbReference type="InterPro" id="IPR036397">
    <property type="entry name" value="RNaseH_sf"/>
</dbReference>
<dbReference type="SUPFAM" id="SSF53098">
    <property type="entry name" value="Ribonuclease H-like"/>
    <property type="match status" value="1"/>
</dbReference>
<dbReference type="PANTHER" id="PTHR37984">
    <property type="entry name" value="PROTEIN CBG26694"/>
    <property type="match status" value="1"/>
</dbReference>
<sequence>MTNLLMKQKGNCSTKGNKGLMQRTVKNVYSICDGVLMYAQKCETWPEVKIPWFQLHIDFADPVNGYYYLIVGDSYTKLPEVARCKRSTSCTVINFLHELFARFGVPDIIVFDNGTQFVSWEFKGFCEMFTLEHKTIATVSP</sequence>
<dbReference type="InterPro" id="IPR012337">
    <property type="entry name" value="RNaseH-like_sf"/>
</dbReference>
<organism evidence="2 3">
    <name type="scientific">Octopus sinensis</name>
    <name type="common">East Asian common octopus</name>
    <dbReference type="NCBI Taxonomy" id="2607531"/>
    <lineage>
        <taxon>Eukaryota</taxon>
        <taxon>Metazoa</taxon>
        <taxon>Spiralia</taxon>
        <taxon>Lophotrochozoa</taxon>
        <taxon>Mollusca</taxon>
        <taxon>Cephalopoda</taxon>
        <taxon>Coleoidea</taxon>
        <taxon>Octopodiformes</taxon>
        <taxon>Octopoda</taxon>
        <taxon>Incirrata</taxon>
        <taxon>Octopodidae</taxon>
        <taxon>Octopus</taxon>
    </lineage>
</organism>
<gene>
    <name evidence="3" type="primary">LOC115216274</name>
</gene>
<proteinExistence type="predicted"/>
<reference evidence="3" key="1">
    <citation type="submission" date="2025-08" db="UniProtKB">
        <authorList>
            <consortium name="RefSeq"/>
        </authorList>
    </citation>
    <scope>IDENTIFICATION</scope>
</reference>
<dbReference type="Gene3D" id="3.30.420.10">
    <property type="entry name" value="Ribonuclease H-like superfamily/Ribonuclease H"/>
    <property type="match status" value="1"/>
</dbReference>
<dbReference type="InterPro" id="IPR001584">
    <property type="entry name" value="Integrase_cat-core"/>
</dbReference>
<dbReference type="AlphaFoldDB" id="A0A6P7SSX8"/>
<dbReference type="KEGG" id="osn:115216274"/>